<dbReference type="InterPro" id="IPR005119">
    <property type="entry name" value="LysR_subst-bd"/>
</dbReference>
<keyword evidence="3" id="KW-0238">DNA-binding</keyword>
<evidence type="ECO:0000256" key="1">
    <source>
        <dbReference type="ARBA" id="ARBA00009437"/>
    </source>
</evidence>
<comment type="caution">
    <text evidence="6">The sequence shown here is derived from an EMBL/GenBank/DDBJ whole genome shotgun (WGS) entry which is preliminary data.</text>
</comment>
<gene>
    <name evidence="6" type="ORF">GL300_15235</name>
</gene>
<sequence length="310" mass="34160">MTDISGMDFQPRDLGLLVSLDVLLAERSVTLAARRLGISQPAMSAQLSRLRQVFGDDLLVGNAHGMSLTLRAENMRQPLGEAIDKLRTLVSRESSFDPETDSRHFRISGTDLSLSVLLPRLMSELAARAPGVTIEAVPMALDLLAGRMERGELDFAVTSAENAPQHFPARLLAEEHFRVIWSADHPELRGPPDLEQFCRLQHVVALAPGGGIRDEVDDALFRIGKTREVGARVPSFLLVLPIIRATRMIAVVPGRLVESQPEGLNIAAPPLDLPNFQVFLSWHRRLHQDAACQWFRRLIAETVAGGPVED</sequence>
<dbReference type="Gene3D" id="1.10.10.10">
    <property type="entry name" value="Winged helix-like DNA-binding domain superfamily/Winged helix DNA-binding domain"/>
    <property type="match status" value="1"/>
</dbReference>
<dbReference type="InterPro" id="IPR000847">
    <property type="entry name" value="LysR_HTH_N"/>
</dbReference>
<dbReference type="SUPFAM" id="SSF53850">
    <property type="entry name" value="Periplasmic binding protein-like II"/>
    <property type="match status" value="1"/>
</dbReference>
<keyword evidence="4" id="KW-0804">Transcription</keyword>
<dbReference type="GO" id="GO:0003677">
    <property type="term" value="F:DNA binding"/>
    <property type="evidence" value="ECO:0007669"/>
    <property type="project" value="UniProtKB-KW"/>
</dbReference>
<dbReference type="Gene3D" id="3.40.190.10">
    <property type="entry name" value="Periplasmic binding protein-like II"/>
    <property type="match status" value="2"/>
</dbReference>
<dbReference type="PANTHER" id="PTHR30118:SF15">
    <property type="entry name" value="TRANSCRIPTIONAL REGULATORY PROTEIN"/>
    <property type="match status" value="1"/>
</dbReference>
<dbReference type="InterPro" id="IPR036388">
    <property type="entry name" value="WH-like_DNA-bd_sf"/>
</dbReference>
<proteinExistence type="inferred from homology"/>
<dbReference type="PANTHER" id="PTHR30118">
    <property type="entry name" value="HTH-TYPE TRANSCRIPTIONAL REGULATOR LEUO-RELATED"/>
    <property type="match status" value="1"/>
</dbReference>
<evidence type="ECO:0000256" key="2">
    <source>
        <dbReference type="ARBA" id="ARBA00023015"/>
    </source>
</evidence>
<dbReference type="CDD" id="cd08417">
    <property type="entry name" value="PBP2_Nitroaromatics_like"/>
    <property type="match status" value="1"/>
</dbReference>
<dbReference type="AlphaFoldDB" id="A0A844HNB4"/>
<feature type="domain" description="HTH lysR-type" evidence="5">
    <location>
        <begin position="12"/>
        <end position="69"/>
    </location>
</feature>
<dbReference type="InterPro" id="IPR036390">
    <property type="entry name" value="WH_DNA-bd_sf"/>
</dbReference>
<dbReference type="GO" id="GO:0003700">
    <property type="term" value="F:DNA-binding transcription factor activity"/>
    <property type="evidence" value="ECO:0007669"/>
    <property type="project" value="InterPro"/>
</dbReference>
<keyword evidence="7" id="KW-1185">Reference proteome</keyword>
<dbReference type="PRINTS" id="PR00039">
    <property type="entry name" value="HTHLYSR"/>
</dbReference>
<evidence type="ECO:0000313" key="6">
    <source>
        <dbReference type="EMBL" id="MTH60569.1"/>
    </source>
</evidence>
<dbReference type="InterPro" id="IPR037402">
    <property type="entry name" value="YidZ_PBP2"/>
</dbReference>
<dbReference type="Pfam" id="PF03466">
    <property type="entry name" value="LysR_substrate"/>
    <property type="match status" value="1"/>
</dbReference>
<reference evidence="6 7" key="1">
    <citation type="submission" date="2019-11" db="EMBL/GenBank/DDBJ databases">
        <authorList>
            <person name="Dong K."/>
        </authorList>
    </citation>
    <scope>NUCLEOTIDE SEQUENCE [LARGE SCALE GENOMIC DNA]</scope>
    <source>
        <strain evidence="6 7">NBRC 112902</strain>
    </source>
</reference>
<dbReference type="InterPro" id="IPR050389">
    <property type="entry name" value="LysR-type_TF"/>
</dbReference>
<evidence type="ECO:0000259" key="5">
    <source>
        <dbReference type="PROSITE" id="PS50931"/>
    </source>
</evidence>
<dbReference type="SUPFAM" id="SSF46785">
    <property type="entry name" value="Winged helix' DNA-binding domain"/>
    <property type="match status" value="1"/>
</dbReference>
<organism evidence="6 7">
    <name type="scientific">Paracoccus litorisediminis</name>
    <dbReference type="NCBI Taxonomy" id="2006130"/>
    <lineage>
        <taxon>Bacteria</taxon>
        <taxon>Pseudomonadati</taxon>
        <taxon>Pseudomonadota</taxon>
        <taxon>Alphaproteobacteria</taxon>
        <taxon>Rhodobacterales</taxon>
        <taxon>Paracoccaceae</taxon>
        <taxon>Paracoccus</taxon>
    </lineage>
</organism>
<dbReference type="EMBL" id="WMIG01000008">
    <property type="protein sequence ID" value="MTH60569.1"/>
    <property type="molecule type" value="Genomic_DNA"/>
</dbReference>
<dbReference type="Pfam" id="PF00126">
    <property type="entry name" value="HTH_1"/>
    <property type="match status" value="1"/>
</dbReference>
<dbReference type="PROSITE" id="PS50931">
    <property type="entry name" value="HTH_LYSR"/>
    <property type="match status" value="1"/>
</dbReference>
<name>A0A844HNB4_9RHOB</name>
<dbReference type="OrthoDB" id="9811588at2"/>
<comment type="similarity">
    <text evidence="1">Belongs to the LysR transcriptional regulatory family.</text>
</comment>
<evidence type="ECO:0000256" key="4">
    <source>
        <dbReference type="ARBA" id="ARBA00023163"/>
    </source>
</evidence>
<evidence type="ECO:0000313" key="7">
    <source>
        <dbReference type="Proteomes" id="UP000449846"/>
    </source>
</evidence>
<evidence type="ECO:0000256" key="3">
    <source>
        <dbReference type="ARBA" id="ARBA00023125"/>
    </source>
</evidence>
<keyword evidence="2" id="KW-0805">Transcription regulation</keyword>
<accession>A0A844HNB4</accession>
<dbReference type="Proteomes" id="UP000449846">
    <property type="component" value="Unassembled WGS sequence"/>
</dbReference>
<protein>
    <submittedName>
        <fullName evidence="6">LysR family transcriptional regulator</fullName>
    </submittedName>
</protein>